<name>A0A0E9S839_ANGAN</name>
<evidence type="ECO:0000313" key="1">
    <source>
        <dbReference type="EMBL" id="JAH36708.1"/>
    </source>
</evidence>
<proteinExistence type="predicted"/>
<sequence length="13" mass="1600">MLEFLCQSIKKIF</sequence>
<organism evidence="1">
    <name type="scientific">Anguilla anguilla</name>
    <name type="common">European freshwater eel</name>
    <name type="synonym">Muraena anguilla</name>
    <dbReference type="NCBI Taxonomy" id="7936"/>
    <lineage>
        <taxon>Eukaryota</taxon>
        <taxon>Metazoa</taxon>
        <taxon>Chordata</taxon>
        <taxon>Craniata</taxon>
        <taxon>Vertebrata</taxon>
        <taxon>Euteleostomi</taxon>
        <taxon>Actinopterygii</taxon>
        <taxon>Neopterygii</taxon>
        <taxon>Teleostei</taxon>
        <taxon>Anguilliformes</taxon>
        <taxon>Anguillidae</taxon>
        <taxon>Anguilla</taxon>
    </lineage>
</organism>
<dbReference type="EMBL" id="GBXM01071869">
    <property type="protein sequence ID" value="JAH36708.1"/>
    <property type="molecule type" value="Transcribed_RNA"/>
</dbReference>
<reference evidence="1" key="1">
    <citation type="submission" date="2014-11" db="EMBL/GenBank/DDBJ databases">
        <authorList>
            <person name="Amaro Gonzalez C."/>
        </authorList>
    </citation>
    <scope>NUCLEOTIDE SEQUENCE</scope>
</reference>
<reference evidence="1" key="2">
    <citation type="journal article" date="2015" name="Fish Shellfish Immunol.">
        <title>Early steps in the European eel (Anguilla anguilla)-Vibrio vulnificus interaction in the gills: Role of the RtxA13 toxin.</title>
        <authorList>
            <person name="Callol A."/>
            <person name="Pajuelo D."/>
            <person name="Ebbesson L."/>
            <person name="Teles M."/>
            <person name="MacKenzie S."/>
            <person name="Amaro C."/>
        </authorList>
    </citation>
    <scope>NUCLEOTIDE SEQUENCE</scope>
</reference>
<accession>A0A0E9S839</accession>
<protein>
    <submittedName>
        <fullName evidence="1">Uncharacterized protein</fullName>
    </submittedName>
</protein>